<feature type="short sequence motif" description="'KMSKS' region" evidence="12">
    <location>
        <begin position="275"/>
        <end position="279"/>
    </location>
</feature>
<evidence type="ECO:0000259" key="13">
    <source>
        <dbReference type="SMART" id="SM00840"/>
    </source>
</evidence>
<evidence type="ECO:0000256" key="10">
    <source>
        <dbReference type="ARBA" id="ARBA00023146"/>
    </source>
</evidence>
<feature type="binding site" evidence="12">
    <location>
        <position position="219"/>
    </location>
    <ligand>
        <name>Zn(2+)</name>
        <dbReference type="ChEBI" id="CHEBI:29105"/>
    </ligand>
</feature>
<keyword evidence="6 12" id="KW-0547">Nucleotide-binding</keyword>
<protein>
    <recommendedName>
        <fullName evidence="12">Cysteine--tRNA ligase</fullName>
        <ecNumber evidence="12">6.1.1.16</ecNumber>
    </recommendedName>
    <alternativeName>
        <fullName evidence="12">Cysteinyl-tRNA synthetase</fullName>
        <shortName evidence="12">CysRS</shortName>
    </alternativeName>
</protein>
<feature type="short sequence motif" description="'HIGH' region" evidence="12">
    <location>
        <begin position="31"/>
        <end position="41"/>
    </location>
</feature>
<dbReference type="RefSeq" id="WP_380975884.1">
    <property type="nucleotide sequence ID" value="NZ_JBHTEF010000001.1"/>
</dbReference>
<evidence type="ECO:0000313" key="15">
    <source>
        <dbReference type="Proteomes" id="UP001596527"/>
    </source>
</evidence>
<dbReference type="Proteomes" id="UP001596527">
    <property type="component" value="Unassembled WGS sequence"/>
</dbReference>
<dbReference type="PRINTS" id="PR00983">
    <property type="entry name" value="TRNASYNTHCYS"/>
</dbReference>
<feature type="binding site" evidence="12">
    <location>
        <position position="248"/>
    </location>
    <ligand>
        <name>Zn(2+)</name>
        <dbReference type="ChEBI" id="CHEBI:29105"/>
    </ligand>
</feature>
<evidence type="ECO:0000256" key="6">
    <source>
        <dbReference type="ARBA" id="ARBA00022741"/>
    </source>
</evidence>
<dbReference type="SMART" id="SM00840">
    <property type="entry name" value="DALR_2"/>
    <property type="match status" value="1"/>
</dbReference>
<keyword evidence="5 12" id="KW-0479">Metal-binding</keyword>
<proteinExistence type="inferred from homology"/>
<dbReference type="GO" id="GO:0004817">
    <property type="term" value="F:cysteine-tRNA ligase activity"/>
    <property type="evidence" value="ECO:0007669"/>
    <property type="project" value="UniProtKB-EC"/>
</dbReference>
<organism evidence="14 15">
    <name type="scientific">Schaalia naturae</name>
    <dbReference type="NCBI Taxonomy" id="635203"/>
    <lineage>
        <taxon>Bacteria</taxon>
        <taxon>Bacillati</taxon>
        <taxon>Actinomycetota</taxon>
        <taxon>Actinomycetes</taxon>
        <taxon>Actinomycetales</taxon>
        <taxon>Actinomycetaceae</taxon>
        <taxon>Schaalia</taxon>
    </lineage>
</organism>
<comment type="cofactor">
    <cofactor evidence="12">
        <name>Zn(2+)</name>
        <dbReference type="ChEBI" id="CHEBI:29105"/>
    </cofactor>
    <text evidence="12">Binds 1 zinc ion per subunit.</text>
</comment>
<evidence type="ECO:0000256" key="2">
    <source>
        <dbReference type="ARBA" id="ARBA00011245"/>
    </source>
</evidence>
<dbReference type="PANTHER" id="PTHR10890">
    <property type="entry name" value="CYSTEINYL-TRNA SYNTHETASE"/>
    <property type="match status" value="1"/>
</dbReference>
<dbReference type="Pfam" id="PF01406">
    <property type="entry name" value="tRNA-synt_1e"/>
    <property type="match status" value="1"/>
</dbReference>
<evidence type="ECO:0000256" key="8">
    <source>
        <dbReference type="ARBA" id="ARBA00022840"/>
    </source>
</evidence>
<accession>A0ABW2SRV4</accession>
<feature type="binding site" evidence="12">
    <location>
        <position position="244"/>
    </location>
    <ligand>
        <name>Zn(2+)</name>
        <dbReference type="ChEBI" id="CHEBI:29105"/>
    </ligand>
</feature>
<dbReference type="NCBIfam" id="TIGR00435">
    <property type="entry name" value="cysS"/>
    <property type="match status" value="1"/>
</dbReference>
<dbReference type="InterPro" id="IPR015803">
    <property type="entry name" value="Cys-tRNA-ligase"/>
</dbReference>
<keyword evidence="7 12" id="KW-0862">Zinc</keyword>
<keyword evidence="15" id="KW-1185">Reference proteome</keyword>
<evidence type="ECO:0000256" key="1">
    <source>
        <dbReference type="ARBA" id="ARBA00005594"/>
    </source>
</evidence>
<dbReference type="Pfam" id="PF23493">
    <property type="entry name" value="CysS_C"/>
    <property type="match status" value="1"/>
</dbReference>
<keyword evidence="10 12" id="KW-0030">Aminoacyl-tRNA synthetase</keyword>
<keyword evidence="3 12" id="KW-0963">Cytoplasm</keyword>
<comment type="subcellular location">
    <subcellularLocation>
        <location evidence="12">Cytoplasm</location>
    </subcellularLocation>
</comment>
<comment type="subunit">
    <text evidence="2 12">Monomer.</text>
</comment>
<dbReference type="SUPFAM" id="SSF52374">
    <property type="entry name" value="Nucleotidylyl transferase"/>
    <property type="match status" value="1"/>
</dbReference>
<evidence type="ECO:0000313" key="14">
    <source>
        <dbReference type="EMBL" id="MFC7582063.1"/>
    </source>
</evidence>
<evidence type="ECO:0000256" key="11">
    <source>
        <dbReference type="ARBA" id="ARBA00047398"/>
    </source>
</evidence>
<dbReference type="InterPro" id="IPR014729">
    <property type="entry name" value="Rossmann-like_a/b/a_fold"/>
</dbReference>
<name>A0ABW2SRV4_9ACTO</name>
<dbReference type="Pfam" id="PF09190">
    <property type="entry name" value="DALR_2"/>
    <property type="match status" value="1"/>
</dbReference>
<comment type="similarity">
    <text evidence="1 12">Belongs to the class-I aminoacyl-tRNA synthetase family.</text>
</comment>
<dbReference type="CDD" id="cd00672">
    <property type="entry name" value="CysRS_core"/>
    <property type="match status" value="1"/>
</dbReference>
<dbReference type="Gene3D" id="1.20.120.1910">
    <property type="entry name" value="Cysteine-tRNA ligase, C-terminal anti-codon recognition domain"/>
    <property type="match status" value="1"/>
</dbReference>
<dbReference type="PANTHER" id="PTHR10890:SF30">
    <property type="entry name" value="CYSTEINE--TRNA LIGASE"/>
    <property type="match status" value="1"/>
</dbReference>
<dbReference type="SUPFAM" id="SSF47323">
    <property type="entry name" value="Anticodon-binding domain of a subclass of class I aminoacyl-tRNA synthetases"/>
    <property type="match status" value="1"/>
</dbReference>
<evidence type="ECO:0000256" key="7">
    <source>
        <dbReference type="ARBA" id="ARBA00022833"/>
    </source>
</evidence>
<dbReference type="EC" id="6.1.1.16" evidence="12"/>
<comment type="caution">
    <text evidence="14">The sequence shown here is derived from an EMBL/GenBank/DDBJ whole genome shotgun (WGS) entry which is preliminary data.</text>
</comment>
<reference evidence="15" key="1">
    <citation type="journal article" date="2019" name="Int. J. Syst. Evol. Microbiol.">
        <title>The Global Catalogue of Microorganisms (GCM) 10K type strain sequencing project: providing services to taxonomists for standard genome sequencing and annotation.</title>
        <authorList>
            <consortium name="The Broad Institute Genomics Platform"/>
            <consortium name="The Broad Institute Genome Sequencing Center for Infectious Disease"/>
            <person name="Wu L."/>
            <person name="Ma J."/>
        </authorList>
    </citation>
    <scope>NUCLEOTIDE SEQUENCE [LARGE SCALE GENOMIC DNA]</scope>
    <source>
        <strain evidence="15">CCUG 56698</strain>
    </source>
</reference>
<evidence type="ECO:0000256" key="5">
    <source>
        <dbReference type="ARBA" id="ARBA00022723"/>
    </source>
</evidence>
<gene>
    <name evidence="12 14" type="primary">cysS</name>
    <name evidence="14" type="ORF">ACFQWG_12745</name>
</gene>
<feature type="binding site" evidence="12">
    <location>
        <position position="278"/>
    </location>
    <ligand>
        <name>ATP</name>
        <dbReference type="ChEBI" id="CHEBI:30616"/>
    </ligand>
</feature>
<sequence length="485" mass="53151">MTVHLYDSKTARVQSLDPVTPGHVGIYLCGATVQGSPHVGHLRSAVAFDALIRWLRRAGLDVTYIRNVTDIDDKILAKSAQAGRPWWAWAYRFEREFTDAYRILGVLPPTYEPRATGHIPDQIALVRRLIDRGHAYADPASGSVYFDVHSQPDYGSLTRQRLADMRTTEDDAQIDAAVEAGKRDPRDFALWKAAKPGEPETAQWDSPWGRGRPGWHLECSAMSRRYLGEEFDIHGGGIDLRFPHHENEQAQSHGAGWGFARLWVHNAWVTTKGEKMSKSLGNVLSIEALTRDFPPAVLRWALSTVHHRSAIEWGPETLPAAALAWERFSGFVGRAIDVAGEVPLEEVRALAPDELPEAFSAAMDDDLNVAGALAAAHEHLRAGNTALSEGDAPAVRREQLLVRSMLDILGLDPASPQWRDTLGAGAGSGGAEHEALEALVRAVVEERAQARAAKDWARADALRDRLAASGIVLEDGRGGATWRLA</sequence>
<dbReference type="InterPro" id="IPR009080">
    <property type="entry name" value="tRNAsynth_Ia_anticodon-bd"/>
</dbReference>
<dbReference type="InterPro" id="IPR015273">
    <property type="entry name" value="Cys-tRNA-synt_Ia_DALR"/>
</dbReference>
<dbReference type="InterPro" id="IPR056411">
    <property type="entry name" value="CysS_C"/>
</dbReference>
<dbReference type="InterPro" id="IPR032678">
    <property type="entry name" value="tRNA-synt_1_cat_dom"/>
</dbReference>
<keyword evidence="4 12" id="KW-0436">Ligase</keyword>
<evidence type="ECO:0000256" key="4">
    <source>
        <dbReference type="ARBA" id="ARBA00022598"/>
    </source>
</evidence>
<dbReference type="Gene3D" id="3.40.50.620">
    <property type="entry name" value="HUPs"/>
    <property type="match status" value="1"/>
</dbReference>
<dbReference type="HAMAP" id="MF_00041">
    <property type="entry name" value="Cys_tRNA_synth"/>
    <property type="match status" value="1"/>
</dbReference>
<evidence type="ECO:0000256" key="3">
    <source>
        <dbReference type="ARBA" id="ARBA00022490"/>
    </source>
</evidence>
<feature type="domain" description="Cysteinyl-tRNA synthetase class Ia DALR" evidence="13">
    <location>
        <begin position="358"/>
        <end position="417"/>
    </location>
</feature>
<evidence type="ECO:0000256" key="9">
    <source>
        <dbReference type="ARBA" id="ARBA00022917"/>
    </source>
</evidence>
<keyword evidence="9 12" id="KW-0648">Protein biosynthesis</keyword>
<dbReference type="InterPro" id="IPR024909">
    <property type="entry name" value="Cys-tRNA/MSH_ligase"/>
</dbReference>
<evidence type="ECO:0000256" key="12">
    <source>
        <dbReference type="HAMAP-Rule" id="MF_00041"/>
    </source>
</evidence>
<keyword evidence="8 12" id="KW-0067">ATP-binding</keyword>
<feature type="binding site" evidence="12">
    <location>
        <position position="29"/>
    </location>
    <ligand>
        <name>Zn(2+)</name>
        <dbReference type="ChEBI" id="CHEBI:29105"/>
    </ligand>
</feature>
<dbReference type="EMBL" id="JBHTEF010000001">
    <property type="protein sequence ID" value="MFC7582063.1"/>
    <property type="molecule type" value="Genomic_DNA"/>
</dbReference>
<comment type="catalytic activity">
    <reaction evidence="11 12">
        <text>tRNA(Cys) + L-cysteine + ATP = L-cysteinyl-tRNA(Cys) + AMP + diphosphate</text>
        <dbReference type="Rhea" id="RHEA:17773"/>
        <dbReference type="Rhea" id="RHEA-COMP:9661"/>
        <dbReference type="Rhea" id="RHEA-COMP:9679"/>
        <dbReference type="ChEBI" id="CHEBI:30616"/>
        <dbReference type="ChEBI" id="CHEBI:33019"/>
        <dbReference type="ChEBI" id="CHEBI:35235"/>
        <dbReference type="ChEBI" id="CHEBI:78442"/>
        <dbReference type="ChEBI" id="CHEBI:78517"/>
        <dbReference type="ChEBI" id="CHEBI:456215"/>
        <dbReference type="EC" id="6.1.1.16"/>
    </reaction>
</comment>